<dbReference type="InterPro" id="IPR001986">
    <property type="entry name" value="Enolpyruvate_Tfrase_dom"/>
</dbReference>
<keyword evidence="5 12" id="KW-0808">Transferase</keyword>
<reference evidence="14 15" key="1">
    <citation type="submission" date="2020-01" db="EMBL/GenBank/DDBJ databases">
        <title>Genomes assembled from Gulf of Kutch pelagic sediment metagenomes.</title>
        <authorList>
            <person name="Chandrashekar M."/>
            <person name="Mahajan M.S."/>
            <person name="Dave K.J."/>
            <person name="Vatsa P."/>
            <person name="Nathani N.M."/>
        </authorList>
    </citation>
    <scope>NUCLEOTIDE SEQUENCE [LARGE SCALE GENOMIC DNA]</scope>
    <source>
        <strain evidence="14">KS3-K002</strain>
    </source>
</reference>
<dbReference type="GO" id="GO:0071555">
    <property type="term" value="P:cell wall organization"/>
    <property type="evidence" value="ECO:0007669"/>
    <property type="project" value="UniProtKB-KW"/>
</dbReference>
<sequence length="424" mass="45562">MGTFIVEGGTPLRGHVRPAGNKNAALPMMAAALLTEEPVRLSNVPDIRDVHTMLELLEALGVRHEWEDRGALMLEATEVRSAALEPGLTARIRASILLAGPMFARTHQVRLPPPGGDVIGRRRLDTHFDALQKLGAEVELGEGFVIRGKPRAGDVFLDEPSVTATENAIMAAVLAPGTTRLRNVAAEPHVQDLCGLLNAMGARISGIGTGQLTIEGVERLSGASFAVSPDHIEVGSFIGLAAVTHADLTIGDVVPDHLRGMRLMFERLGVYCQLDGQTLRVPAEQSLEICMDVGGQIPKIDDGPWPLFPADLMSIALVVATQCRGTVLIHEKMFESRMFFADKLTGMGARIVICDPHRAVVVGPATLRGSVVESPDIRAGMAILIAALGARGRSEIHNIGQIERGYERIDERLRQLGASIERVE</sequence>
<dbReference type="GO" id="GO:0009252">
    <property type="term" value="P:peptidoglycan biosynthetic process"/>
    <property type="evidence" value="ECO:0007669"/>
    <property type="project" value="UniProtKB-UniRule"/>
</dbReference>
<evidence type="ECO:0000256" key="6">
    <source>
        <dbReference type="ARBA" id="ARBA00022960"/>
    </source>
</evidence>
<keyword evidence="3 12" id="KW-0963">Cytoplasm</keyword>
<evidence type="ECO:0000256" key="1">
    <source>
        <dbReference type="ARBA" id="ARBA00004496"/>
    </source>
</evidence>
<comment type="caution">
    <text evidence="12">Lacks conserved residue(s) required for the propagation of feature annotation.</text>
</comment>
<dbReference type="Pfam" id="PF00275">
    <property type="entry name" value="EPSP_synthase"/>
    <property type="match status" value="1"/>
</dbReference>
<dbReference type="EMBL" id="JAACAK010000114">
    <property type="protein sequence ID" value="NIR76219.1"/>
    <property type="molecule type" value="Genomic_DNA"/>
</dbReference>
<comment type="similarity">
    <text evidence="10 12">Belongs to the EPSP synthase family. MurA subfamily.</text>
</comment>
<feature type="active site" description="Proton donor" evidence="12">
    <location>
        <position position="117"/>
    </location>
</feature>
<evidence type="ECO:0000256" key="12">
    <source>
        <dbReference type="HAMAP-Rule" id="MF_00111"/>
    </source>
</evidence>
<comment type="function">
    <text evidence="12">Cell wall formation. Adds enolpyruvyl to UDP-N-acetylglucosamine.</text>
</comment>
<feature type="binding site" evidence="12">
    <location>
        <position position="93"/>
    </location>
    <ligand>
        <name>UDP-N-acetyl-alpha-D-glucosamine</name>
        <dbReference type="ChEBI" id="CHEBI:57705"/>
    </ligand>
</feature>
<accession>A0AAE4ZAB2</accession>
<dbReference type="InterPro" id="IPR050068">
    <property type="entry name" value="MurA_subfamily"/>
</dbReference>
<evidence type="ECO:0000256" key="10">
    <source>
        <dbReference type="ARBA" id="ARBA00038367"/>
    </source>
</evidence>
<evidence type="ECO:0000256" key="5">
    <source>
        <dbReference type="ARBA" id="ARBA00022679"/>
    </source>
</evidence>
<name>A0AAE4ZAB2_9BACT</name>
<evidence type="ECO:0000256" key="11">
    <source>
        <dbReference type="ARBA" id="ARBA00047527"/>
    </source>
</evidence>
<keyword evidence="6 12" id="KW-0133">Cell shape</keyword>
<comment type="subcellular location">
    <subcellularLocation>
        <location evidence="1 12">Cytoplasm</location>
    </subcellularLocation>
</comment>
<dbReference type="GO" id="GO:0005737">
    <property type="term" value="C:cytoplasm"/>
    <property type="evidence" value="ECO:0007669"/>
    <property type="project" value="UniProtKB-SubCell"/>
</dbReference>
<dbReference type="InterPro" id="IPR005750">
    <property type="entry name" value="UDP_GlcNAc_COvinyl_MurA"/>
</dbReference>
<protein>
    <recommendedName>
        <fullName evidence="12">UDP-N-acetylglucosamine 1-carboxyvinyltransferase</fullName>
        <ecNumber evidence="12">2.5.1.7</ecNumber>
    </recommendedName>
    <alternativeName>
        <fullName evidence="12">Enoylpyruvate transferase</fullName>
    </alternativeName>
    <alternativeName>
        <fullName evidence="12">UDP-N-acetylglucosamine enolpyruvyl transferase</fullName>
        <shortName evidence="12">EPT</shortName>
    </alternativeName>
</protein>
<dbReference type="GO" id="GO:0008360">
    <property type="term" value="P:regulation of cell shape"/>
    <property type="evidence" value="ECO:0007669"/>
    <property type="project" value="UniProtKB-KW"/>
</dbReference>
<dbReference type="Proteomes" id="UP000702544">
    <property type="component" value="Unassembled WGS sequence"/>
</dbReference>
<dbReference type="SUPFAM" id="SSF55205">
    <property type="entry name" value="EPT/RTPC-like"/>
    <property type="match status" value="1"/>
</dbReference>
<proteinExistence type="inferred from homology"/>
<evidence type="ECO:0000256" key="2">
    <source>
        <dbReference type="ARBA" id="ARBA00004752"/>
    </source>
</evidence>
<dbReference type="Gene3D" id="3.65.10.10">
    <property type="entry name" value="Enolpyruvate transferase domain"/>
    <property type="match status" value="2"/>
</dbReference>
<evidence type="ECO:0000313" key="15">
    <source>
        <dbReference type="Proteomes" id="UP000702544"/>
    </source>
</evidence>
<dbReference type="CDD" id="cd01555">
    <property type="entry name" value="UdpNAET"/>
    <property type="match status" value="1"/>
</dbReference>
<dbReference type="GO" id="GO:0019277">
    <property type="term" value="P:UDP-N-acetylgalactosamine biosynthetic process"/>
    <property type="evidence" value="ECO:0007669"/>
    <property type="project" value="InterPro"/>
</dbReference>
<dbReference type="PANTHER" id="PTHR43783">
    <property type="entry name" value="UDP-N-ACETYLGLUCOSAMINE 1-CARBOXYVINYLTRANSFERASE"/>
    <property type="match status" value="1"/>
</dbReference>
<organism evidence="14 15">
    <name type="scientific">Candidatus Kutchimonas denitrificans</name>
    <dbReference type="NCBI Taxonomy" id="3056748"/>
    <lineage>
        <taxon>Bacteria</taxon>
        <taxon>Pseudomonadati</taxon>
        <taxon>Gemmatimonadota</taxon>
        <taxon>Gemmatimonadia</taxon>
        <taxon>Candidatus Palauibacterales</taxon>
        <taxon>Candidatus Palauibacteraceae</taxon>
        <taxon>Candidatus Kutchimonas</taxon>
    </lineage>
</organism>
<keyword evidence="8 12" id="KW-0131">Cell cycle</keyword>
<evidence type="ECO:0000313" key="14">
    <source>
        <dbReference type="EMBL" id="NIR76219.1"/>
    </source>
</evidence>
<dbReference type="InterPro" id="IPR013792">
    <property type="entry name" value="RNA3'P_cycl/enolpyr_Trfase_a/b"/>
</dbReference>
<feature type="binding site" evidence="12">
    <location>
        <begin position="22"/>
        <end position="23"/>
    </location>
    <ligand>
        <name>phosphoenolpyruvate</name>
        <dbReference type="ChEBI" id="CHEBI:58702"/>
    </ligand>
</feature>
<gene>
    <name evidence="12 14" type="primary">murA</name>
    <name evidence="14" type="ORF">GWO12_14075</name>
</gene>
<dbReference type="GO" id="GO:0051301">
    <property type="term" value="P:cell division"/>
    <property type="evidence" value="ECO:0007669"/>
    <property type="project" value="UniProtKB-KW"/>
</dbReference>
<feature type="binding site" evidence="12">
    <location>
        <position position="333"/>
    </location>
    <ligand>
        <name>UDP-N-acetyl-alpha-D-glucosamine</name>
        <dbReference type="ChEBI" id="CHEBI:57705"/>
    </ligand>
</feature>
<feature type="binding site" evidence="12">
    <location>
        <position position="311"/>
    </location>
    <ligand>
        <name>UDP-N-acetyl-alpha-D-glucosamine</name>
        <dbReference type="ChEBI" id="CHEBI:57705"/>
    </ligand>
</feature>
<dbReference type="EC" id="2.5.1.7" evidence="12"/>
<evidence type="ECO:0000256" key="7">
    <source>
        <dbReference type="ARBA" id="ARBA00022984"/>
    </source>
</evidence>
<keyword evidence="9 12" id="KW-0961">Cell wall biogenesis/degradation</keyword>
<comment type="pathway">
    <text evidence="2 12">Cell wall biogenesis; peptidoglycan biosynthesis.</text>
</comment>
<dbReference type="NCBIfam" id="NF006873">
    <property type="entry name" value="PRK09369.1"/>
    <property type="match status" value="1"/>
</dbReference>
<dbReference type="AlphaFoldDB" id="A0AAE4ZAB2"/>
<evidence type="ECO:0000256" key="8">
    <source>
        <dbReference type="ARBA" id="ARBA00023306"/>
    </source>
</evidence>
<evidence type="ECO:0000259" key="13">
    <source>
        <dbReference type="Pfam" id="PF00275"/>
    </source>
</evidence>
<evidence type="ECO:0000256" key="9">
    <source>
        <dbReference type="ARBA" id="ARBA00023316"/>
    </source>
</evidence>
<dbReference type="InterPro" id="IPR036968">
    <property type="entry name" value="Enolpyruvate_Tfrase_sf"/>
</dbReference>
<dbReference type="PANTHER" id="PTHR43783:SF1">
    <property type="entry name" value="UDP-N-ACETYLGLUCOSAMINE 1-CARBOXYVINYLTRANSFERASE"/>
    <property type="match status" value="1"/>
</dbReference>
<feature type="domain" description="Enolpyruvate transferase" evidence="13">
    <location>
        <begin position="6"/>
        <end position="413"/>
    </location>
</feature>
<evidence type="ECO:0000256" key="4">
    <source>
        <dbReference type="ARBA" id="ARBA00022618"/>
    </source>
</evidence>
<comment type="catalytic activity">
    <reaction evidence="11 12">
        <text>phosphoenolpyruvate + UDP-N-acetyl-alpha-D-glucosamine = UDP-N-acetyl-3-O-(1-carboxyvinyl)-alpha-D-glucosamine + phosphate</text>
        <dbReference type="Rhea" id="RHEA:18681"/>
        <dbReference type="ChEBI" id="CHEBI:43474"/>
        <dbReference type="ChEBI" id="CHEBI:57705"/>
        <dbReference type="ChEBI" id="CHEBI:58702"/>
        <dbReference type="ChEBI" id="CHEBI:68483"/>
        <dbReference type="EC" id="2.5.1.7"/>
    </reaction>
</comment>
<dbReference type="GO" id="GO:0008760">
    <property type="term" value="F:UDP-N-acetylglucosamine 1-carboxyvinyltransferase activity"/>
    <property type="evidence" value="ECO:0007669"/>
    <property type="project" value="UniProtKB-UniRule"/>
</dbReference>
<keyword evidence="4 12" id="KW-0132">Cell division</keyword>
<keyword evidence="7 12" id="KW-0573">Peptidoglycan synthesis</keyword>
<comment type="caution">
    <text evidence="14">The sequence shown here is derived from an EMBL/GenBank/DDBJ whole genome shotgun (WGS) entry which is preliminary data.</text>
</comment>
<dbReference type="HAMAP" id="MF_00111">
    <property type="entry name" value="MurA"/>
    <property type="match status" value="1"/>
</dbReference>
<dbReference type="NCBIfam" id="TIGR01072">
    <property type="entry name" value="murA"/>
    <property type="match status" value="1"/>
</dbReference>
<evidence type="ECO:0000256" key="3">
    <source>
        <dbReference type="ARBA" id="ARBA00022490"/>
    </source>
</evidence>